<protein>
    <submittedName>
        <fullName evidence="4">Cobalamin (Vitamin B12) biosynthesis CbiG protein</fullName>
    </submittedName>
</protein>
<dbReference type="GO" id="GO:0009236">
    <property type="term" value="P:cobalamin biosynthetic process"/>
    <property type="evidence" value="ECO:0007669"/>
    <property type="project" value="InterPro"/>
</dbReference>
<evidence type="ECO:0000259" key="3">
    <source>
        <dbReference type="Pfam" id="PF11761"/>
    </source>
</evidence>
<reference evidence="4 5" key="1">
    <citation type="journal article" date="2013" name="Genome Announc.">
        <title>Genome Sequence of the Sulfate-Reducing Bacterium Desulfotomaculum hydrothermale Lam5(T).</title>
        <authorList>
            <person name="Amin O."/>
            <person name="Fardeau M.L."/>
            <person name="Valette O."/>
            <person name="Hirschler-Rea A."/>
            <person name="Barbe V."/>
            <person name="Medigue C."/>
            <person name="Vacherie B."/>
            <person name="Ollivier B."/>
            <person name="Bertin P.N."/>
            <person name="Dolla A."/>
        </authorList>
    </citation>
    <scope>NUCLEOTIDE SEQUENCE [LARGE SCALE GENOMIC DNA]</scope>
    <source>
        <strain evidence="5">Lam5 / DSM 18033</strain>
    </source>
</reference>
<dbReference type="InterPro" id="IPR002750">
    <property type="entry name" value="CobE/GbiG_C"/>
</dbReference>
<dbReference type="eggNOG" id="COG2073">
    <property type="taxonomic scope" value="Bacteria"/>
</dbReference>
<dbReference type="Pfam" id="PF01890">
    <property type="entry name" value="CbiG_C"/>
    <property type="match status" value="1"/>
</dbReference>
<name>K8DYN3_9FIRM</name>
<feature type="domain" description="Cobalamin synthesis G N-terminal" evidence="2">
    <location>
        <begin position="52"/>
        <end position="130"/>
    </location>
</feature>
<gene>
    <name evidence="4" type="ORF">DESHY_160103</name>
</gene>
<dbReference type="AlphaFoldDB" id="K8DYN3"/>
<dbReference type="InterPro" id="IPR052553">
    <property type="entry name" value="CbiG_hydrolase"/>
</dbReference>
<evidence type="ECO:0000259" key="2">
    <source>
        <dbReference type="Pfam" id="PF11760"/>
    </source>
</evidence>
<sequence>MAILALTKGGAQLAATLGKLLGQAQLYLPGRLYSNHLPPDTRYFDHWRQAAGEAFTRHNRLIFIMACGIVVRTLAPLLQSKHSDPAVVVLDEQGRFAVSLLSGHLGGANRLAHTVAGLLGGTAVITTATDVQGVPALEMLAQELACEIYPARRVKLFNRLLAEGEKVTLCSRWPLPHRYRSGFTYLEGCPTDVRGPVVYITNKPVPPARDPRLLLRPRNLVVGVGCRKGVSGRQVTEAVKTACRLAGFSILSLRGLATVDLKMQEPGLREAAQYLRVPLLEVSRQQIEALHGQYTPSEFVKERIGVGGVCEPAALIAGGTGRLQLAKQKLGPVTVAIAEAKLWWWD</sequence>
<dbReference type="InterPro" id="IPR036518">
    <property type="entry name" value="CobE/GbiG_C_sf"/>
</dbReference>
<proteinExistence type="predicted"/>
<feature type="domain" description="Cobalamin biosynthesis central region" evidence="3">
    <location>
        <begin position="135"/>
        <end position="217"/>
    </location>
</feature>
<dbReference type="PANTHER" id="PTHR37477">
    <property type="entry name" value="COBALT-PRECORRIN-5A HYDROLASE"/>
    <property type="match status" value="1"/>
</dbReference>
<organism evidence="4 5">
    <name type="scientific">Desulforamulus hydrothermalis Lam5 = DSM 18033</name>
    <dbReference type="NCBI Taxonomy" id="1121428"/>
    <lineage>
        <taxon>Bacteria</taxon>
        <taxon>Bacillati</taxon>
        <taxon>Bacillota</taxon>
        <taxon>Clostridia</taxon>
        <taxon>Eubacteriales</taxon>
        <taxon>Peptococcaceae</taxon>
        <taxon>Desulforamulus</taxon>
    </lineage>
</organism>
<feature type="domain" description="CobE/GbiG C-terminal" evidence="1">
    <location>
        <begin position="220"/>
        <end position="338"/>
    </location>
</feature>
<dbReference type="InterPro" id="IPR021745">
    <property type="entry name" value="CbiG_mid"/>
</dbReference>
<dbReference type="Gene3D" id="3.40.50.11220">
    <property type="match status" value="1"/>
</dbReference>
<dbReference type="Pfam" id="PF11761">
    <property type="entry name" value="CbiG_mid"/>
    <property type="match status" value="1"/>
</dbReference>
<dbReference type="InterPro" id="IPR021744">
    <property type="entry name" value="CbiG_N"/>
</dbReference>
<keyword evidence="5" id="KW-1185">Reference proteome</keyword>
<evidence type="ECO:0000313" key="5">
    <source>
        <dbReference type="Proteomes" id="UP000009315"/>
    </source>
</evidence>
<dbReference type="EMBL" id="CAOS01000008">
    <property type="protein sequence ID" value="CCO07979.1"/>
    <property type="molecule type" value="Genomic_DNA"/>
</dbReference>
<dbReference type="Pfam" id="PF11760">
    <property type="entry name" value="CbiG_N"/>
    <property type="match status" value="1"/>
</dbReference>
<evidence type="ECO:0000259" key="1">
    <source>
        <dbReference type="Pfam" id="PF01890"/>
    </source>
</evidence>
<comment type="caution">
    <text evidence="4">The sequence shown here is derived from an EMBL/GenBank/DDBJ whole genome shotgun (WGS) entry which is preliminary data.</text>
</comment>
<dbReference type="SUPFAM" id="SSF159664">
    <property type="entry name" value="CobE/GbiG C-terminal domain-like"/>
    <property type="match status" value="1"/>
</dbReference>
<evidence type="ECO:0000313" key="4">
    <source>
        <dbReference type="EMBL" id="CCO07979.1"/>
    </source>
</evidence>
<dbReference type="Proteomes" id="UP000009315">
    <property type="component" value="Unassembled WGS sequence"/>
</dbReference>
<accession>K8DYN3</accession>
<dbReference type="InterPro" id="IPR038029">
    <property type="entry name" value="GbiG_N_sf"/>
</dbReference>
<dbReference type="Gene3D" id="3.30.420.180">
    <property type="entry name" value="CobE/GbiG C-terminal domain"/>
    <property type="match status" value="1"/>
</dbReference>
<dbReference type="STRING" id="1121428.DESHY_160103"/>
<dbReference type="SUPFAM" id="SSF159672">
    <property type="entry name" value="CbiG N-terminal domain-like"/>
    <property type="match status" value="1"/>
</dbReference>
<dbReference type="PANTHER" id="PTHR37477:SF1">
    <property type="entry name" value="COBALT-PRECORRIN-5A HYDROLASE"/>
    <property type="match status" value="1"/>
</dbReference>